<evidence type="ECO:0000313" key="2">
    <source>
        <dbReference type="EMBL" id="GIX79211.1"/>
    </source>
</evidence>
<proteinExistence type="predicted"/>
<dbReference type="InterPro" id="IPR036397">
    <property type="entry name" value="RNaseH_sf"/>
</dbReference>
<reference evidence="2 3" key="1">
    <citation type="submission" date="2021-06" db="EMBL/GenBank/DDBJ databases">
        <title>Caerostris darwini draft genome.</title>
        <authorList>
            <person name="Kono N."/>
            <person name="Arakawa K."/>
        </authorList>
    </citation>
    <scope>NUCLEOTIDE SEQUENCE [LARGE SCALE GENOMIC DNA]</scope>
</reference>
<organism evidence="2 3">
    <name type="scientific">Caerostris darwini</name>
    <dbReference type="NCBI Taxonomy" id="1538125"/>
    <lineage>
        <taxon>Eukaryota</taxon>
        <taxon>Metazoa</taxon>
        <taxon>Ecdysozoa</taxon>
        <taxon>Arthropoda</taxon>
        <taxon>Chelicerata</taxon>
        <taxon>Arachnida</taxon>
        <taxon>Araneae</taxon>
        <taxon>Araneomorphae</taxon>
        <taxon>Entelegynae</taxon>
        <taxon>Araneoidea</taxon>
        <taxon>Araneidae</taxon>
        <taxon>Caerostris</taxon>
    </lineage>
</organism>
<name>A0AAV4N6A1_9ARAC</name>
<dbReference type="GO" id="GO:0003676">
    <property type="term" value="F:nucleic acid binding"/>
    <property type="evidence" value="ECO:0007669"/>
    <property type="project" value="InterPro"/>
</dbReference>
<evidence type="ECO:0000259" key="1">
    <source>
        <dbReference type="PROSITE" id="PS50879"/>
    </source>
</evidence>
<dbReference type="Gene3D" id="3.30.420.10">
    <property type="entry name" value="Ribonuclease H-like superfamily/Ribonuclease H"/>
    <property type="match status" value="1"/>
</dbReference>
<dbReference type="InterPro" id="IPR012337">
    <property type="entry name" value="RNaseH-like_sf"/>
</dbReference>
<dbReference type="InterPro" id="IPR002156">
    <property type="entry name" value="RNaseH_domain"/>
</dbReference>
<evidence type="ECO:0000313" key="3">
    <source>
        <dbReference type="Proteomes" id="UP001054837"/>
    </source>
</evidence>
<dbReference type="PROSITE" id="PS50879">
    <property type="entry name" value="RNASE_H_1"/>
    <property type="match status" value="1"/>
</dbReference>
<feature type="domain" description="RNase H type-1" evidence="1">
    <location>
        <begin position="1"/>
        <end position="62"/>
    </location>
</feature>
<dbReference type="SUPFAM" id="SSF53098">
    <property type="entry name" value="Ribonuclease H-like"/>
    <property type="match status" value="1"/>
</dbReference>
<dbReference type="GO" id="GO:0004523">
    <property type="term" value="F:RNA-DNA hybrid ribonuclease activity"/>
    <property type="evidence" value="ECO:0007669"/>
    <property type="project" value="InterPro"/>
</dbReference>
<gene>
    <name evidence="2" type="ORF">CDAR_421121</name>
</gene>
<dbReference type="EMBL" id="BPLQ01001168">
    <property type="protein sequence ID" value="GIX79211.1"/>
    <property type="molecule type" value="Genomic_DNA"/>
</dbReference>
<keyword evidence="3" id="KW-1185">Reference proteome</keyword>
<dbReference type="AlphaFoldDB" id="A0AAV4N6A1"/>
<accession>A0AAV4N6A1</accession>
<comment type="caution">
    <text evidence="2">The sequence shown here is derived from an EMBL/GenBank/DDBJ whole genome shotgun (WGS) entry which is preliminary data.</text>
</comment>
<dbReference type="Proteomes" id="UP001054837">
    <property type="component" value="Unassembled WGS sequence"/>
</dbReference>
<protein>
    <recommendedName>
        <fullName evidence="1">RNase H type-1 domain-containing protein</fullName>
    </recommendedName>
</protein>
<sequence>MYTVSLCTELQQPNRLSTHSPVKPKAIEIVHQRPVLHLQWVPSHVGDLGNERADVMAKRGAESNQQKFPLTPRAACNLSMQPSTTSPEKASRQQKLEMFCHRRPYSYVPGTCRECHTLPPYNQS</sequence>